<keyword evidence="2" id="KW-0813">Transport</keyword>
<dbReference type="PANTHER" id="PTHR10527">
    <property type="entry name" value="IMPORTIN BETA"/>
    <property type="match status" value="1"/>
</dbReference>
<dbReference type="InterPro" id="IPR011989">
    <property type="entry name" value="ARM-like"/>
</dbReference>
<dbReference type="Proteomes" id="UP001363151">
    <property type="component" value="Unassembled WGS sequence"/>
</dbReference>
<keyword evidence="5" id="KW-0653">Protein transport</keyword>
<evidence type="ECO:0000313" key="8">
    <source>
        <dbReference type="Proteomes" id="UP001363151"/>
    </source>
</evidence>
<gene>
    <name evidence="7" type="primary">MON1</name>
    <name evidence="7" type="ORF">SO694_00082113</name>
</gene>
<comment type="caution">
    <text evidence="7">The sequence shown here is derived from an EMBL/GenBank/DDBJ whole genome shotgun (WGS) entry which is preliminary data.</text>
</comment>
<feature type="region of interest" description="Disordered" evidence="6">
    <location>
        <begin position="887"/>
        <end position="912"/>
    </location>
</feature>
<evidence type="ECO:0000256" key="1">
    <source>
        <dbReference type="ARBA" id="ARBA00004496"/>
    </source>
</evidence>
<dbReference type="Gene3D" id="1.25.10.10">
    <property type="entry name" value="Leucine-rich Repeat Variant"/>
    <property type="match status" value="2"/>
</dbReference>
<evidence type="ECO:0000256" key="2">
    <source>
        <dbReference type="ARBA" id="ARBA00022448"/>
    </source>
</evidence>
<keyword evidence="8" id="KW-1185">Reference proteome</keyword>
<feature type="region of interest" description="Disordered" evidence="6">
    <location>
        <begin position="91"/>
        <end position="114"/>
    </location>
</feature>
<dbReference type="SUPFAM" id="SSF48371">
    <property type="entry name" value="ARM repeat"/>
    <property type="match status" value="2"/>
</dbReference>
<keyword evidence="4" id="KW-0677">Repeat</keyword>
<dbReference type="InterPro" id="IPR016024">
    <property type="entry name" value="ARM-type_fold"/>
</dbReference>
<feature type="compositionally biased region" description="Low complexity" evidence="6">
    <location>
        <begin position="217"/>
        <end position="265"/>
    </location>
</feature>
<accession>A0ABR1FJ51</accession>
<evidence type="ECO:0000256" key="6">
    <source>
        <dbReference type="SAM" id="MobiDB-lite"/>
    </source>
</evidence>
<proteinExistence type="predicted"/>
<comment type="subcellular location">
    <subcellularLocation>
        <location evidence="1">Cytoplasm</location>
    </subcellularLocation>
</comment>
<evidence type="ECO:0000256" key="4">
    <source>
        <dbReference type="ARBA" id="ARBA00022737"/>
    </source>
</evidence>
<feature type="compositionally biased region" description="Low complexity" evidence="6">
    <location>
        <begin position="938"/>
        <end position="948"/>
    </location>
</feature>
<sequence length="1111" mass="114292">MAAEATELKAVLETLLSPDNATRAAGEAQIAALKTATPIPLVRALLVLCGDWCAGGDGSSSVGAAPCIRSLAAVLLRRHLLEAWGDLDDATRSAVRSTPSRRRRRPGPGEPELAKLLGDCVGALAQHVGGDEGAAAAWPELPPALLAAAASQNPSAPRRSGAALARTTPLGATTPSRAPARRRSRRRPRRGRRRRAAPARQGARRGPRKRRRRSAYEGEPAAAGGRAPSRPTSSAPSSGRPATPRAAAARPRTGASATASSRWSSSLDAGAKAFRDAAAPVLSGCLDVAATPGFGGGARSLAVAESVNDLESLKKTDDVPLLCGAAGARRKLNGKRRRRDWVDALLPFATQYPVACVRCAALDALAQSCEDLGPLLQLETHAAVVPALCENPRRREPPRARARPRAAARCSSSTRRPTAPSAPTSRSSRRRQWAPRAASPPHVREHAVAAVAALAEAASYQSDGSTKVGLYGLFGPLLSPSPLAPKSPLATRRDATAAVRARALETVALLGEAAGRDVFGDDAVALLRVVIRDYFGPDTRPEDDAERTGALKSVVRVAKCLGASFAPFLEDVLPYALEAAEGQQVLAGVAGDDDDSDADENDEFVVRTEALEAQANGCQSVLLLADALGGHFAGAVEKCFLTLAPLVSHAIADDVRSYAAAALPALVDCARLGDGANAAAALLFALEALLAAVAEEEDLEPLLTALQATKATIEAGCRDDGEAGTEAPRPATAARCRPLLLGTRLAPDKVLDALHGCLAASLQRRAVRRAEATMDEDYDDDAREAHEEAAALDGMVVYNVAEALGAVLRTHGASAFDALKGAWLPRLADMADERCVEHDRRVAAFVLCDVVEFGPLAPPGLDDATRARVLGEAAALVPALLRLAAEGSPRGGRRRSTASARAASSLGPSGHFSPHAPAALASIAAAMALRPSDAALAAGGARATTTTTGDDDGPDAGGRRDGRGQRGRGAPQGAARGAGGGGGQAGALGVLPAPPLTPRRPRRASARCADLAQPGLLGAVPLADKVACVARCAAALRENAEGTTARVGSAQKSGAPRRAAPRRRAPARAPPAQSGPPRRPGRAPARGPHGRLAHALPTTPQAVVSALAALQ</sequence>
<feature type="compositionally biased region" description="Basic residues" evidence="6">
    <location>
        <begin position="179"/>
        <end position="213"/>
    </location>
</feature>
<protein>
    <submittedName>
        <fullName evidence="7">Secretory trafficking protein</fullName>
    </submittedName>
</protein>
<dbReference type="InterPro" id="IPR040122">
    <property type="entry name" value="Importin_beta"/>
</dbReference>
<evidence type="ECO:0000256" key="5">
    <source>
        <dbReference type="ARBA" id="ARBA00022927"/>
    </source>
</evidence>
<organism evidence="7 8">
    <name type="scientific">Aureococcus anophagefferens</name>
    <name type="common">Harmful bloom alga</name>
    <dbReference type="NCBI Taxonomy" id="44056"/>
    <lineage>
        <taxon>Eukaryota</taxon>
        <taxon>Sar</taxon>
        <taxon>Stramenopiles</taxon>
        <taxon>Ochrophyta</taxon>
        <taxon>Pelagophyceae</taxon>
        <taxon>Pelagomonadales</taxon>
        <taxon>Pelagomonadaceae</taxon>
        <taxon>Aureococcus</taxon>
    </lineage>
</organism>
<feature type="region of interest" description="Disordered" evidence="6">
    <location>
        <begin position="394"/>
        <end position="441"/>
    </location>
</feature>
<reference evidence="7 8" key="1">
    <citation type="submission" date="2024-03" db="EMBL/GenBank/DDBJ databases">
        <title>Aureococcus anophagefferens CCMP1851 and Kratosvirus quantuckense: Draft genome of a second virus-susceptible host strain in the model system.</title>
        <authorList>
            <person name="Chase E."/>
            <person name="Truchon A.R."/>
            <person name="Schepens W."/>
            <person name="Wilhelm S.W."/>
        </authorList>
    </citation>
    <scope>NUCLEOTIDE SEQUENCE [LARGE SCALE GENOMIC DNA]</scope>
    <source>
        <strain evidence="7 8">CCMP1851</strain>
    </source>
</reference>
<evidence type="ECO:0000313" key="7">
    <source>
        <dbReference type="EMBL" id="KAK7231839.1"/>
    </source>
</evidence>
<evidence type="ECO:0000256" key="3">
    <source>
        <dbReference type="ARBA" id="ARBA00022490"/>
    </source>
</evidence>
<feature type="compositionally biased region" description="Gly residues" evidence="6">
    <location>
        <begin position="976"/>
        <end position="986"/>
    </location>
</feature>
<dbReference type="EMBL" id="JBBJCI010000373">
    <property type="protein sequence ID" value="KAK7231839.1"/>
    <property type="molecule type" value="Genomic_DNA"/>
</dbReference>
<name>A0ABR1FJ51_AURAN</name>
<feature type="region of interest" description="Disordered" evidence="6">
    <location>
        <begin position="1040"/>
        <end position="1100"/>
    </location>
</feature>
<feature type="region of interest" description="Disordered" evidence="6">
    <location>
        <begin position="149"/>
        <end position="265"/>
    </location>
</feature>
<keyword evidence="3" id="KW-0963">Cytoplasm</keyword>
<feature type="compositionally biased region" description="Low complexity" evidence="6">
    <location>
        <begin position="407"/>
        <end position="426"/>
    </location>
</feature>
<feature type="region of interest" description="Disordered" evidence="6">
    <location>
        <begin position="938"/>
        <end position="1005"/>
    </location>
</feature>